<dbReference type="EMBL" id="JBHSQW010000010">
    <property type="protein sequence ID" value="MFC5993603.1"/>
    <property type="molecule type" value="Genomic_DNA"/>
</dbReference>
<evidence type="ECO:0000313" key="2">
    <source>
        <dbReference type="EMBL" id="MFC5993603.1"/>
    </source>
</evidence>
<dbReference type="CDD" id="cd10979">
    <property type="entry name" value="CE4_PuuE_like"/>
    <property type="match status" value="1"/>
</dbReference>
<proteinExistence type="predicted"/>
<dbReference type="InterPro" id="IPR011330">
    <property type="entry name" value="Glyco_hydro/deAcase_b/a-brl"/>
</dbReference>
<keyword evidence="3" id="KW-1185">Reference proteome</keyword>
<feature type="domain" description="NodB homology" evidence="1">
    <location>
        <begin position="63"/>
        <end position="173"/>
    </location>
</feature>
<gene>
    <name evidence="2" type="ORF">ACFQE5_05155</name>
</gene>
<dbReference type="InterPro" id="IPR002509">
    <property type="entry name" value="NODB_dom"/>
</dbReference>
<comment type="caution">
    <text evidence="2">The sequence shown here is derived from an EMBL/GenBank/DDBJ whole genome shotgun (WGS) entry which is preliminary data.</text>
</comment>
<protein>
    <submittedName>
        <fullName evidence="2">Polysaccharide deacetylase family protein</fullName>
    </submittedName>
</protein>
<organism evidence="2 3">
    <name type="scientific">Pseudonocardia hispaniensis</name>
    <dbReference type="NCBI Taxonomy" id="904933"/>
    <lineage>
        <taxon>Bacteria</taxon>
        <taxon>Bacillati</taxon>
        <taxon>Actinomycetota</taxon>
        <taxon>Actinomycetes</taxon>
        <taxon>Pseudonocardiales</taxon>
        <taxon>Pseudonocardiaceae</taxon>
        <taxon>Pseudonocardia</taxon>
    </lineage>
</organism>
<dbReference type="RefSeq" id="WP_379583366.1">
    <property type="nucleotide sequence ID" value="NZ_JBHSQW010000010.1"/>
</dbReference>
<reference evidence="3" key="1">
    <citation type="journal article" date="2019" name="Int. J. Syst. Evol. Microbiol.">
        <title>The Global Catalogue of Microorganisms (GCM) 10K type strain sequencing project: providing services to taxonomists for standard genome sequencing and annotation.</title>
        <authorList>
            <consortium name="The Broad Institute Genomics Platform"/>
            <consortium name="The Broad Institute Genome Sequencing Center for Infectious Disease"/>
            <person name="Wu L."/>
            <person name="Ma J."/>
        </authorList>
    </citation>
    <scope>NUCLEOTIDE SEQUENCE [LARGE SCALE GENOMIC DNA]</scope>
    <source>
        <strain evidence="3">CCM 8391</strain>
    </source>
</reference>
<evidence type="ECO:0000259" key="1">
    <source>
        <dbReference type="Pfam" id="PF01522"/>
    </source>
</evidence>
<dbReference type="PANTHER" id="PTHR43123:SF4">
    <property type="entry name" value="POLYSACCHARIDE DEACETYLASE"/>
    <property type="match status" value="1"/>
</dbReference>
<evidence type="ECO:0000313" key="3">
    <source>
        <dbReference type="Proteomes" id="UP001596302"/>
    </source>
</evidence>
<dbReference type="Gene3D" id="3.20.20.370">
    <property type="entry name" value="Glycoside hydrolase/deacetylase"/>
    <property type="match status" value="1"/>
</dbReference>
<dbReference type="Proteomes" id="UP001596302">
    <property type="component" value="Unassembled WGS sequence"/>
</dbReference>
<accession>A0ABW1IYI9</accession>
<sequence length="302" mass="33891">MLEPPYDYWPIVARPPLVYPDGNRMACYLGLNIEHFYLGKPSTCRTPVTVGLPVDPLNYGWRDYGVRAGFWRMLEAMDDFGPAISVLLNSDAAVRYPGIVQAGVDRGWAFLGHGRTNSELWTGFAEEEERKGIAEIVATLTAATGKAPRGWLGPALTETAHSVEILRENGFTYSLDWVADDQPFPMGDEHKRFLSVPYSIEINDIPVFIDQAMTPAQFTQLIVDQFQVLYEESATRPGAVFSVSIHPFLVGQPFRFRHFAEALKEISSVPGVWYANTDQIAEWYLANEYDGALKSIAEFQRS</sequence>
<dbReference type="Pfam" id="PF01522">
    <property type="entry name" value="Polysacc_deac_1"/>
    <property type="match status" value="1"/>
</dbReference>
<dbReference type="SUPFAM" id="SSF88713">
    <property type="entry name" value="Glycoside hydrolase/deacetylase"/>
    <property type="match status" value="1"/>
</dbReference>
<dbReference type="PANTHER" id="PTHR43123">
    <property type="entry name" value="POLYSACCHARIDE DEACETYLASE-RELATED"/>
    <property type="match status" value="1"/>
</dbReference>
<name>A0ABW1IYI9_9PSEU</name>